<keyword evidence="4 7" id="KW-0812">Transmembrane</keyword>
<dbReference type="PANTHER" id="PTHR10010:SF46">
    <property type="entry name" value="SODIUM-DEPENDENT PHOSPHATE TRANSPORT PROTEIN 2B"/>
    <property type="match status" value="1"/>
</dbReference>
<keyword evidence="6 7" id="KW-0472">Membrane</keyword>
<comment type="caution">
    <text evidence="8">The sequence shown here is derived from an EMBL/GenBank/DDBJ whole genome shotgun (WGS) entry which is preliminary data.</text>
</comment>
<evidence type="ECO:0000256" key="6">
    <source>
        <dbReference type="ARBA" id="ARBA00023136"/>
    </source>
</evidence>
<feature type="transmembrane region" description="Helical" evidence="7">
    <location>
        <begin position="99"/>
        <end position="124"/>
    </location>
</feature>
<evidence type="ECO:0000256" key="3">
    <source>
        <dbReference type="ARBA" id="ARBA00022475"/>
    </source>
</evidence>
<reference evidence="8" key="1">
    <citation type="submission" date="2020-09" db="EMBL/GenBank/DDBJ databases">
        <authorList>
            <person name="Kikuchi T."/>
        </authorList>
    </citation>
    <scope>NUCLEOTIDE SEQUENCE</scope>
    <source>
        <strain evidence="8">SH1</strain>
    </source>
</reference>
<feature type="transmembrane region" description="Helical" evidence="7">
    <location>
        <begin position="53"/>
        <end position="78"/>
    </location>
</feature>
<dbReference type="PANTHER" id="PTHR10010">
    <property type="entry name" value="SOLUTE CARRIER FAMILY 34 SODIUM PHOSPHATE , MEMBER 2-RELATED"/>
    <property type="match status" value="1"/>
</dbReference>
<evidence type="ECO:0000313" key="8">
    <source>
        <dbReference type="EMBL" id="CAD5227390.1"/>
    </source>
</evidence>
<dbReference type="EMBL" id="CAJFCW020000006">
    <property type="protein sequence ID" value="CAG9123152.1"/>
    <property type="molecule type" value="Genomic_DNA"/>
</dbReference>
<dbReference type="EMBL" id="CAJFDH010000006">
    <property type="protein sequence ID" value="CAD5227390.1"/>
    <property type="molecule type" value="Genomic_DNA"/>
</dbReference>
<evidence type="ECO:0000256" key="4">
    <source>
        <dbReference type="ARBA" id="ARBA00022692"/>
    </source>
</evidence>
<feature type="transmembrane region" description="Helical" evidence="7">
    <location>
        <begin position="335"/>
        <end position="356"/>
    </location>
</feature>
<proteinExistence type="inferred from homology"/>
<evidence type="ECO:0000256" key="1">
    <source>
        <dbReference type="ARBA" id="ARBA00004424"/>
    </source>
</evidence>
<sequence>MPKVRPISQDDKSKSVKWKVSNNDALTEENDLLWHDLPTAEKAYRVALTTLKVAAFLLIIFSIICTFALLADAFQLIGGTGMGQKLKNSPFLSNQISSAIFGMVITLVLQSGSTLISVLVGMVAGDLLTVHQAIPIMIGAEMGASLINALVSLGQSGDRNQFRRAFAAATMNDVFNLMNFVTVLPLEMTTGFMEWLSGILVQPLSKFKGGEVKTLQYLTDPILNLIVQIDEDALTRVTALSRSNKNVTYDRDTFIFRCVDLQTKEELVFCPYNHIFTYSTWSDSTVGIVLLVAAIIILGLCLTALVQIIQSLLAGKAAIWVRKLLEKKIPPPFRWLTGYFVMVVAAFVVVIVQSSSVFRSALTPLVGVGVIPLKRLYPLLLGANVGTTSTGVLAALSADPSQLQETLQIALCQTLYNLLVPLVCIGLHT</sequence>
<keyword evidence="9" id="KW-1185">Reference proteome</keyword>
<evidence type="ECO:0000256" key="7">
    <source>
        <dbReference type="SAM" id="Phobius"/>
    </source>
</evidence>
<comment type="similarity">
    <text evidence="2">Belongs to the SLC34A transporter family.</text>
</comment>
<dbReference type="AlphaFoldDB" id="A0A811LGS8"/>
<organism evidence="8 9">
    <name type="scientific">Bursaphelenchus okinawaensis</name>
    <dbReference type="NCBI Taxonomy" id="465554"/>
    <lineage>
        <taxon>Eukaryota</taxon>
        <taxon>Metazoa</taxon>
        <taxon>Ecdysozoa</taxon>
        <taxon>Nematoda</taxon>
        <taxon>Chromadorea</taxon>
        <taxon>Rhabditida</taxon>
        <taxon>Tylenchina</taxon>
        <taxon>Tylenchomorpha</taxon>
        <taxon>Aphelenchoidea</taxon>
        <taxon>Aphelenchoididae</taxon>
        <taxon>Bursaphelenchus</taxon>
    </lineage>
</organism>
<name>A0A811LGS8_9BILA</name>
<dbReference type="OrthoDB" id="76259at2759"/>
<evidence type="ECO:0000313" key="9">
    <source>
        <dbReference type="Proteomes" id="UP000614601"/>
    </source>
</evidence>
<comment type="subcellular location">
    <subcellularLocation>
        <location evidence="1">Apical cell membrane</location>
        <topology evidence="1">Multi-pass membrane protein</topology>
    </subcellularLocation>
</comment>
<keyword evidence="5 7" id="KW-1133">Transmembrane helix</keyword>
<gene>
    <name evidence="8" type="ORF">BOKJ2_LOCUS12149</name>
</gene>
<protein>
    <submittedName>
        <fullName evidence="8">Uncharacterized protein</fullName>
    </submittedName>
</protein>
<dbReference type="GO" id="GO:0044341">
    <property type="term" value="P:sodium-dependent phosphate transport"/>
    <property type="evidence" value="ECO:0007669"/>
    <property type="project" value="InterPro"/>
</dbReference>
<dbReference type="Pfam" id="PF02690">
    <property type="entry name" value="Na_Pi_cotrans"/>
    <property type="match status" value="2"/>
</dbReference>
<dbReference type="InterPro" id="IPR003841">
    <property type="entry name" value="Na/Pi_transpt"/>
</dbReference>
<evidence type="ECO:0000256" key="5">
    <source>
        <dbReference type="ARBA" id="ARBA00022989"/>
    </source>
</evidence>
<feature type="transmembrane region" description="Helical" evidence="7">
    <location>
        <begin position="288"/>
        <end position="314"/>
    </location>
</feature>
<keyword evidence="3" id="KW-1003">Cell membrane</keyword>
<evidence type="ECO:0000256" key="2">
    <source>
        <dbReference type="ARBA" id="ARBA00005808"/>
    </source>
</evidence>
<dbReference type="GO" id="GO:0005436">
    <property type="term" value="F:sodium:phosphate symporter activity"/>
    <property type="evidence" value="ECO:0007669"/>
    <property type="project" value="InterPro"/>
</dbReference>
<dbReference type="GO" id="GO:0016324">
    <property type="term" value="C:apical plasma membrane"/>
    <property type="evidence" value="ECO:0007669"/>
    <property type="project" value="UniProtKB-SubCell"/>
</dbReference>
<dbReference type="Proteomes" id="UP000614601">
    <property type="component" value="Unassembled WGS sequence"/>
</dbReference>
<dbReference type="Proteomes" id="UP000783686">
    <property type="component" value="Unassembled WGS sequence"/>
</dbReference>
<accession>A0A811LGS8</accession>